<name>D1YZC2_METPS</name>
<protein>
    <recommendedName>
        <fullName evidence="3">Lipoate--protein ligase</fullName>
    </recommendedName>
</protein>
<reference evidence="1 2" key="1">
    <citation type="journal article" date="2007" name="Appl. Environ. Microbiol.">
        <title>Isolation of key methanogens for global methane emission from rice paddy fields: a novel isolate affiliated with the clone cluster rice cluster I.</title>
        <authorList>
            <person name="Sakai S."/>
            <person name="Imachi H."/>
            <person name="Sekiguchi Y."/>
            <person name="Ohashi A."/>
            <person name="Harada H."/>
            <person name="Kamagata Y."/>
        </authorList>
    </citation>
    <scope>NUCLEOTIDE SEQUENCE [LARGE SCALE GENOMIC DNA]</scope>
    <source>
        <strain evidence="2">DSM 17711 / JCM 13418 / NBRC 101707 / SANAE</strain>
    </source>
</reference>
<keyword evidence="2" id="KW-1185">Reference proteome</keyword>
<accession>D1YZC2</accession>
<proteinExistence type="predicted"/>
<dbReference type="OrthoDB" id="146287at2157"/>
<organism evidence="1 2">
    <name type="scientific">Methanocella paludicola (strain DSM 17711 / JCM 13418 / NBRC 101707 / SANAE)</name>
    <dbReference type="NCBI Taxonomy" id="304371"/>
    <lineage>
        <taxon>Archaea</taxon>
        <taxon>Methanobacteriati</taxon>
        <taxon>Methanobacteriota</taxon>
        <taxon>Stenosarchaea group</taxon>
        <taxon>Methanomicrobia</taxon>
        <taxon>Methanocellales</taxon>
        <taxon>Methanocellaceae</taxon>
        <taxon>Methanocella</taxon>
    </lineage>
</organism>
<dbReference type="Gene3D" id="3.30.390.50">
    <property type="entry name" value="CO dehydrogenase flavoprotein, C-terminal domain"/>
    <property type="match status" value="1"/>
</dbReference>
<dbReference type="Proteomes" id="UP000001882">
    <property type="component" value="Chromosome"/>
</dbReference>
<evidence type="ECO:0008006" key="3">
    <source>
        <dbReference type="Google" id="ProtNLM"/>
    </source>
</evidence>
<dbReference type="InParanoid" id="D1YZC2"/>
<dbReference type="EMBL" id="AP011532">
    <property type="protein sequence ID" value="BAI61794.1"/>
    <property type="molecule type" value="Genomic_DNA"/>
</dbReference>
<evidence type="ECO:0000313" key="1">
    <source>
        <dbReference type="EMBL" id="BAI61794.1"/>
    </source>
</evidence>
<dbReference type="STRING" id="304371.MCP_1722"/>
<dbReference type="KEGG" id="mpd:MCP_1722"/>
<reference evidence="1 2" key="2">
    <citation type="journal article" date="2008" name="Int. J. Syst. Evol. Microbiol.">
        <title>Methanocella paludicola gen. nov., sp. nov., a methane-producing archaeon, the first isolate of the lineage 'Rice Cluster I', and proposal of the new archaeal order Methanocellales ord. nov.</title>
        <authorList>
            <person name="Sakai S."/>
            <person name="Imachi H."/>
            <person name="Hanada S."/>
            <person name="Ohashi A."/>
            <person name="Harada H."/>
            <person name="Kamagata Y."/>
        </authorList>
    </citation>
    <scope>NUCLEOTIDE SEQUENCE [LARGE SCALE GENOMIC DNA]</scope>
    <source>
        <strain evidence="2">DSM 17711 / JCM 13418 / NBRC 101707 / SANAE</strain>
    </source>
</reference>
<evidence type="ECO:0000313" key="2">
    <source>
        <dbReference type="Proteomes" id="UP000001882"/>
    </source>
</evidence>
<sequence length="93" mass="10163">MMEAKVPGGKLVRLRIFSDGAVRLSGDFFIYPEEGILVIENVLSGFRGDEPLEAIESALERAVRENGLQLVGLDVPVIARLYRGTVDVAGHRP</sequence>
<dbReference type="eggNOG" id="arCOG03837">
    <property type="taxonomic scope" value="Archaea"/>
</dbReference>
<gene>
    <name evidence="1" type="ordered locus">MCP_1722</name>
</gene>
<dbReference type="AlphaFoldDB" id="D1YZC2"/>
<reference evidence="2" key="3">
    <citation type="journal article" date="2011" name="PLoS ONE">
        <title>Genome sequence of a mesophilic hydrogenotrophic methanogen Methanocella paludicola, the first cultivated representative of the order Methanocellales.</title>
        <authorList>
            <person name="Sakai S."/>
            <person name="Takaki Y."/>
            <person name="Shimamura S."/>
            <person name="Sekine M."/>
            <person name="Tajima T."/>
            <person name="Kosugi H."/>
            <person name="Ichikawa N."/>
            <person name="Tasumi E."/>
            <person name="Hiraki A.T."/>
            <person name="Shimizu A."/>
            <person name="Kato Y."/>
            <person name="Nishiko R."/>
            <person name="Mori K."/>
            <person name="Fujita N."/>
            <person name="Imachi H."/>
            <person name="Takai K."/>
        </authorList>
    </citation>
    <scope>NUCLEOTIDE SEQUENCE [LARGE SCALE GENOMIC DNA]</scope>
    <source>
        <strain evidence="2">DSM 17711 / JCM 13418 / NBRC 101707 / SANAE</strain>
    </source>
</reference>